<dbReference type="Proteomes" id="UP000093336">
    <property type="component" value="Unassembled WGS sequence"/>
</dbReference>
<comment type="caution">
    <text evidence="1">The sequence shown here is derived from an EMBL/GenBank/DDBJ whole genome shotgun (WGS) entry which is preliminary data.</text>
</comment>
<evidence type="ECO:0000313" key="1">
    <source>
        <dbReference type="EMBL" id="OCH97128.1"/>
    </source>
</evidence>
<proteinExistence type="predicted"/>
<organism evidence="1 2">
    <name type="scientific">Legionella jamestowniensis</name>
    <dbReference type="NCBI Taxonomy" id="455"/>
    <lineage>
        <taxon>Bacteria</taxon>
        <taxon>Pseudomonadati</taxon>
        <taxon>Pseudomonadota</taxon>
        <taxon>Gammaproteobacteria</taxon>
        <taxon>Legionellales</taxon>
        <taxon>Legionellaceae</taxon>
        <taxon>Legionella</taxon>
    </lineage>
</organism>
<dbReference type="EMBL" id="LYOZ01000052">
    <property type="protein sequence ID" value="OCH97128.1"/>
    <property type="molecule type" value="Genomic_DNA"/>
</dbReference>
<sequence length="291" mass="34720">MKTLKEIVSKYPFHEKLLISGYIRSLTLDKFTALCEQTDGDLDSLRTLLNYYSREFKTIIKSTTQEQQSNIIAFFIASYTSAHDYNKKRLITSFLNKIYEYLPIALKEKIILFFLSSQDKNFRKYAYKKKLDELPADVFQLALNLAKKSIDELNIILKTVGYEYNDQFINTYCETFLQYQELDPVIIKQFCLRYDNFRLDQINWIKDIFPETYLYIAAVKNYVINDNDLFFLYESKLRRYFTDKNQVLTLNENSSLILWSLARMNKFNFIDRIKSDNSNFFHSPQKDTFSI</sequence>
<reference evidence="1 2" key="1">
    <citation type="submission" date="2016-05" db="EMBL/GenBank/DDBJ databases">
        <authorList>
            <person name="Prochazka B."/>
            <person name="Indra A."/>
            <person name="Hasenberger P."/>
            <person name="Blaschitz M."/>
            <person name="Wagner L."/>
            <person name="Wewalka G."/>
            <person name="Sorschag S."/>
            <person name="Schmid D."/>
            <person name="Ruppitsch W."/>
        </authorList>
    </citation>
    <scope>NUCLEOTIDE SEQUENCE [LARGE SCALE GENOMIC DNA]</scope>
    <source>
        <strain evidence="1 2">974010_12</strain>
    </source>
</reference>
<protein>
    <submittedName>
        <fullName evidence="1">Uncharacterized protein</fullName>
    </submittedName>
</protein>
<dbReference type="RefSeq" id="WP_065621304.1">
    <property type="nucleotide sequence ID" value="NZ_LYOZ01000052.1"/>
</dbReference>
<keyword evidence="2" id="KW-1185">Reference proteome</keyword>
<accession>A0ABX2XR90</accession>
<name>A0ABX2XR90_9GAMM</name>
<gene>
    <name evidence="1" type="ORF">A8135_05735</name>
</gene>
<evidence type="ECO:0000313" key="2">
    <source>
        <dbReference type="Proteomes" id="UP000093336"/>
    </source>
</evidence>